<keyword evidence="1" id="KW-0732">Signal</keyword>
<dbReference type="EMBL" id="JBHRWK010000160">
    <property type="protein sequence ID" value="MFC3456362.1"/>
    <property type="molecule type" value="Genomic_DNA"/>
</dbReference>
<accession>A0ABV7PEL7</accession>
<dbReference type="RefSeq" id="WP_378247640.1">
    <property type="nucleotide sequence ID" value="NZ_JBHRWK010000160.1"/>
</dbReference>
<protein>
    <submittedName>
        <fullName evidence="2">Uncharacterized protein</fullName>
    </submittedName>
</protein>
<organism evidence="2 3">
    <name type="scientific">Amycolatopsis speibonae</name>
    <dbReference type="NCBI Taxonomy" id="1450224"/>
    <lineage>
        <taxon>Bacteria</taxon>
        <taxon>Bacillati</taxon>
        <taxon>Actinomycetota</taxon>
        <taxon>Actinomycetes</taxon>
        <taxon>Pseudonocardiales</taxon>
        <taxon>Pseudonocardiaceae</taxon>
        <taxon>Amycolatopsis</taxon>
    </lineage>
</organism>
<evidence type="ECO:0000256" key="1">
    <source>
        <dbReference type="SAM" id="SignalP"/>
    </source>
</evidence>
<evidence type="ECO:0000313" key="2">
    <source>
        <dbReference type="EMBL" id="MFC3456362.1"/>
    </source>
</evidence>
<comment type="caution">
    <text evidence="2">The sequence shown here is derived from an EMBL/GenBank/DDBJ whole genome shotgun (WGS) entry which is preliminary data.</text>
</comment>
<feature type="signal peptide" evidence="1">
    <location>
        <begin position="1"/>
        <end position="25"/>
    </location>
</feature>
<name>A0ABV7PEL7_9PSEU</name>
<gene>
    <name evidence="2" type="ORF">ACFOSH_43680</name>
</gene>
<reference evidence="3" key="1">
    <citation type="journal article" date="2019" name="Int. J. Syst. Evol. Microbiol.">
        <title>The Global Catalogue of Microorganisms (GCM) 10K type strain sequencing project: providing services to taxonomists for standard genome sequencing and annotation.</title>
        <authorList>
            <consortium name="The Broad Institute Genomics Platform"/>
            <consortium name="The Broad Institute Genome Sequencing Center for Infectious Disease"/>
            <person name="Wu L."/>
            <person name="Ma J."/>
        </authorList>
    </citation>
    <scope>NUCLEOTIDE SEQUENCE [LARGE SCALE GENOMIC DNA]</scope>
    <source>
        <strain evidence="3">CGMCC 4.7676</strain>
    </source>
</reference>
<evidence type="ECO:0000313" key="3">
    <source>
        <dbReference type="Proteomes" id="UP001595645"/>
    </source>
</evidence>
<sequence length="739" mass="80845">MRSRIVLSVLLVAPLLVVAGPAAQAQQDVLIPHSTSWLGETIPPEDAAFVDPTQPLNPPYNHRWVQDRVTAMWADPLSTDGMVYTNAPHNELAAVQGVYQFADGRTRPVAYLYPQGGNGTSVTGDEKYLYADFFDTIHTPRTQKVVRFERGGDGYGETVAMAPFETGEPVASDYKAGRTLTGKPGGMTTGRGFVYVTRPVENLIYVYEREKMTKVATFQATNPGAIAFGHDTDTLFALTDAPSGERVVQTWSVDASGGLTRREAITDTGVTPVALAVNRNVLLVADNDITTQQVRYYGECAACPLRYKHIYTLGAAGGIVAAQGRYADNRFDSVVGVGIDRDGAVYVASNGGSEYGILDIRQFSPQHTLNAALVNNIRQENVAIDPEDPETVYSAYRRYDLDYSEKTPGTEWSPRHTRLIVDRATCTHDHRLPGRPGQSEAFAVRNLTDAKGVERKYLYVHTHGSSASDLGIYQVTDSGSRPSAFFTENRLPWPDGEPAQPGVRKRWVDTDADCVIDQDERKTTPDQHDWPSYVQAVDNRGSLWTYAAGALSRFDIESFDDNGNPLYGKPRLLTVPGLPVTAIQGMQYDDATGAMYLYGPRSAGPNPRYILARYDKFGTANQSLAWQQDMNYKPCPTGNGVDLCTPWSIALAGDRVYVADGAREPGGAWGKVRVFSTTGGAHLGYLDAGPEVANIAGWVDMTVSGITATKLPSGEHVIFREEVGFGRTLMYRYMPRAGR</sequence>
<proteinExistence type="predicted"/>
<dbReference type="InterPro" id="IPR011047">
    <property type="entry name" value="Quinoprotein_ADH-like_sf"/>
</dbReference>
<keyword evidence="3" id="KW-1185">Reference proteome</keyword>
<dbReference type="SUPFAM" id="SSF50998">
    <property type="entry name" value="Quinoprotein alcohol dehydrogenase-like"/>
    <property type="match status" value="1"/>
</dbReference>
<feature type="chain" id="PRO_5045297668" evidence="1">
    <location>
        <begin position="26"/>
        <end position="739"/>
    </location>
</feature>
<dbReference type="Proteomes" id="UP001595645">
    <property type="component" value="Unassembled WGS sequence"/>
</dbReference>